<keyword evidence="2" id="KW-1185">Reference proteome</keyword>
<protein>
    <submittedName>
        <fullName evidence="1">DUF2934 domain-containing protein</fullName>
    </submittedName>
</protein>
<dbReference type="EMBL" id="CP101125">
    <property type="protein sequence ID" value="UTO15667.1"/>
    <property type="molecule type" value="Genomic_DNA"/>
</dbReference>
<proteinExistence type="predicted"/>
<evidence type="ECO:0000313" key="2">
    <source>
        <dbReference type="Proteomes" id="UP001059607"/>
    </source>
</evidence>
<reference evidence="1" key="1">
    <citation type="submission" date="2022-07" db="EMBL/GenBank/DDBJ databases">
        <title>Pseudomonas nunamit sp. nov. an antifungal species isolated from Greenland.</title>
        <authorList>
            <person name="Ntana F."/>
            <person name="Hennessy R.C."/>
            <person name="Zervas A."/>
            <person name="Stougaard P."/>
        </authorList>
    </citation>
    <scope>NUCLEOTIDE SEQUENCE</scope>
    <source>
        <strain evidence="1">In5</strain>
    </source>
</reference>
<organism evidence="1 2">
    <name type="scientific">Pseudomonas nunensis</name>
    <dbReference type="NCBI Taxonomy" id="2961896"/>
    <lineage>
        <taxon>Bacteria</taxon>
        <taxon>Pseudomonadati</taxon>
        <taxon>Pseudomonadota</taxon>
        <taxon>Gammaproteobacteria</taxon>
        <taxon>Pseudomonadales</taxon>
        <taxon>Pseudomonadaceae</taxon>
        <taxon>Pseudomonas</taxon>
    </lineage>
</organism>
<dbReference type="Proteomes" id="UP001059607">
    <property type="component" value="Chromosome"/>
</dbReference>
<accession>A0ABY5EMZ3</accession>
<sequence>MIDDSAIRERAYALWEKDACPEGAAQFYWHLAREQLQAQVQAQESDARKHAFDNVKSDVLDTIAFST</sequence>
<evidence type="ECO:0000313" key="1">
    <source>
        <dbReference type="EMBL" id="UTO15667.1"/>
    </source>
</evidence>
<name>A0ABY5EMZ3_9PSED</name>
<dbReference type="Pfam" id="PF11154">
    <property type="entry name" value="DUF2934"/>
    <property type="match status" value="1"/>
</dbReference>
<dbReference type="RefSeq" id="WP_054613991.1">
    <property type="nucleotide sequence ID" value="NZ_CP101125.1"/>
</dbReference>
<dbReference type="InterPro" id="IPR021327">
    <property type="entry name" value="DUF2934"/>
</dbReference>
<gene>
    <name evidence="1" type="ORF">NK667_04690</name>
</gene>